<keyword evidence="2" id="KW-1185">Reference proteome</keyword>
<name>A0A9W8AYI9_9FUNG</name>
<dbReference type="EMBL" id="JANBQB010001290">
    <property type="protein sequence ID" value="KAJ1971666.1"/>
    <property type="molecule type" value="Genomic_DNA"/>
</dbReference>
<evidence type="ECO:0000313" key="1">
    <source>
        <dbReference type="EMBL" id="KAJ1971666.1"/>
    </source>
</evidence>
<dbReference type="AlphaFoldDB" id="A0A9W8AYI9"/>
<dbReference type="InterPro" id="IPR052194">
    <property type="entry name" value="MESH1"/>
</dbReference>
<sequence length="69" mass="7965">MADKLYNLRDLCRALPVGWSVERVQAYYRWAKQVTDRCAGTNACLERQLQTLYQTATFECNGQVYPCLA</sequence>
<dbReference type="Gene3D" id="1.10.3210.10">
    <property type="entry name" value="Hypothetical protein af1432"/>
    <property type="match status" value="1"/>
</dbReference>
<proteinExistence type="predicted"/>
<comment type="caution">
    <text evidence="1">The sequence shown here is derived from an EMBL/GenBank/DDBJ whole genome shotgun (WGS) entry which is preliminary data.</text>
</comment>
<organism evidence="1 2">
    <name type="scientific">Dimargaris verticillata</name>
    <dbReference type="NCBI Taxonomy" id="2761393"/>
    <lineage>
        <taxon>Eukaryota</taxon>
        <taxon>Fungi</taxon>
        <taxon>Fungi incertae sedis</taxon>
        <taxon>Zoopagomycota</taxon>
        <taxon>Kickxellomycotina</taxon>
        <taxon>Dimargaritomycetes</taxon>
        <taxon>Dimargaritales</taxon>
        <taxon>Dimargaritaceae</taxon>
        <taxon>Dimargaris</taxon>
    </lineage>
</organism>
<dbReference type="PANTHER" id="PTHR46246:SF1">
    <property type="entry name" value="GUANOSINE-3',5'-BIS(DIPHOSPHATE) 3'-PYROPHOSPHOHYDROLASE MESH1"/>
    <property type="match status" value="1"/>
</dbReference>
<protein>
    <submittedName>
        <fullName evidence="1">Uncharacterized protein</fullName>
    </submittedName>
</protein>
<gene>
    <name evidence="1" type="ORF">H4R34_005665</name>
</gene>
<dbReference type="Proteomes" id="UP001151582">
    <property type="component" value="Unassembled WGS sequence"/>
</dbReference>
<reference evidence="1" key="1">
    <citation type="submission" date="2022-07" db="EMBL/GenBank/DDBJ databases">
        <title>Phylogenomic reconstructions and comparative analyses of Kickxellomycotina fungi.</title>
        <authorList>
            <person name="Reynolds N.K."/>
            <person name="Stajich J.E."/>
            <person name="Barry K."/>
            <person name="Grigoriev I.V."/>
            <person name="Crous P."/>
            <person name="Smith M.E."/>
        </authorList>
    </citation>
    <scope>NUCLEOTIDE SEQUENCE</scope>
    <source>
        <strain evidence="1">RSA 567</strain>
    </source>
</reference>
<dbReference type="PANTHER" id="PTHR46246">
    <property type="entry name" value="GUANOSINE-3',5'-BIS(DIPHOSPHATE) 3'-PYROPHOSPHOHYDROLASE MESH1"/>
    <property type="match status" value="1"/>
</dbReference>
<evidence type="ECO:0000313" key="2">
    <source>
        <dbReference type="Proteomes" id="UP001151582"/>
    </source>
</evidence>
<dbReference type="GO" id="GO:0008893">
    <property type="term" value="F:guanosine-3',5'-bis(diphosphate) 3'-diphosphatase activity"/>
    <property type="evidence" value="ECO:0007669"/>
    <property type="project" value="TreeGrafter"/>
</dbReference>
<dbReference type="OrthoDB" id="430679at2759"/>
<accession>A0A9W8AYI9</accession>